<protein>
    <submittedName>
        <fullName evidence="2">Transcription elongation factor</fullName>
    </submittedName>
</protein>
<keyword evidence="2" id="KW-0251">Elongation factor</keyword>
<keyword evidence="3" id="KW-1185">Reference proteome</keyword>
<dbReference type="KEGG" id="hbu:Hbut_0627"/>
<keyword evidence="2" id="KW-0648">Protein biosynthesis</keyword>
<dbReference type="Proteomes" id="UP000002593">
    <property type="component" value="Chromosome"/>
</dbReference>
<dbReference type="EMBL" id="CP000493">
    <property type="protein sequence ID" value="ABM80484.1"/>
    <property type="molecule type" value="Genomic_DNA"/>
</dbReference>
<dbReference type="HOGENOM" id="CLU_132460_1_0_2"/>
<accession>A2BKH3</accession>
<proteinExistence type="predicted"/>
<evidence type="ECO:0000313" key="3">
    <source>
        <dbReference type="Proteomes" id="UP000002593"/>
    </source>
</evidence>
<evidence type="ECO:0000259" key="1">
    <source>
        <dbReference type="Pfam" id="PF13184"/>
    </source>
</evidence>
<dbReference type="GO" id="GO:0006353">
    <property type="term" value="P:DNA-templated transcription termination"/>
    <property type="evidence" value="ECO:0007669"/>
    <property type="project" value="UniProtKB-KW"/>
</dbReference>
<dbReference type="STRING" id="415426.Hbut_0627"/>
<evidence type="ECO:0000313" key="2">
    <source>
        <dbReference type="EMBL" id="ABM80484.1"/>
    </source>
</evidence>
<gene>
    <name evidence="2" type="primary">nusA</name>
    <name evidence="2" type="ordered locus">Hbut_0627</name>
</gene>
<dbReference type="EnsemblBacteria" id="ABM80484">
    <property type="protein sequence ID" value="ABM80484"/>
    <property type="gene ID" value="Hbut_0627"/>
</dbReference>
<dbReference type="GO" id="GO:0003723">
    <property type="term" value="F:RNA binding"/>
    <property type="evidence" value="ECO:0007669"/>
    <property type="project" value="UniProtKB-KW"/>
</dbReference>
<name>A2BKH3_HYPBU</name>
<reference evidence="2 3" key="1">
    <citation type="journal article" date="2007" name="Archaea">
        <title>The genome of Hyperthermus butylicus: a sulfur-reducing, peptide fermenting, neutrophilic Crenarchaeote growing up to 108 degrees C.</title>
        <authorList>
            <person name="Brugger K."/>
            <person name="Chen L."/>
            <person name="Stark M."/>
            <person name="Zibat A."/>
            <person name="Redder P."/>
            <person name="Ruepp A."/>
            <person name="Awayez M."/>
            <person name="She Q."/>
            <person name="Garrett R.A."/>
            <person name="Klenk H.P."/>
        </authorList>
    </citation>
    <scope>NUCLEOTIDE SEQUENCE [LARGE SCALE GENOMIC DNA]</scope>
    <source>
        <strain evidence="3">DSM 5456 / JCM 9403 / PLM1-5</strain>
    </source>
</reference>
<organism evidence="2 3">
    <name type="scientific">Hyperthermus butylicus (strain DSM 5456 / JCM 9403 / PLM1-5)</name>
    <dbReference type="NCBI Taxonomy" id="415426"/>
    <lineage>
        <taxon>Archaea</taxon>
        <taxon>Thermoproteota</taxon>
        <taxon>Thermoprotei</taxon>
        <taxon>Desulfurococcales</taxon>
        <taxon>Pyrodictiaceae</taxon>
        <taxon>Hyperthermus</taxon>
    </lineage>
</organism>
<dbReference type="AlphaFoldDB" id="A2BKH3"/>
<dbReference type="GO" id="GO:0003746">
    <property type="term" value="F:translation elongation factor activity"/>
    <property type="evidence" value="ECO:0007669"/>
    <property type="project" value="UniProtKB-KW"/>
</dbReference>
<sequence>MCPRCQSLIDTGAVEEREVDIMKVLIELEESEGVQLLKKATYYKTYFIDNDMVIIVMDLGVGTSVPIFTRYARQVEQKLREKLGTRVKIIPKASDVRGLATHLLYPARVLGVNTLWLPDGSIEYVVRIPRRDEERLGKAKELYERILTELLGKRTRIKSGY</sequence>
<dbReference type="InterPro" id="IPR025249">
    <property type="entry name" value="TF_NusA_KH_1st"/>
</dbReference>
<feature type="domain" description="Transcription factor NusA first KH" evidence="1">
    <location>
        <begin position="17"/>
        <end position="91"/>
    </location>
</feature>
<dbReference type="eggNOG" id="arCOG01761">
    <property type="taxonomic scope" value="Archaea"/>
</dbReference>
<dbReference type="Pfam" id="PF13184">
    <property type="entry name" value="KH_NusA_1st"/>
    <property type="match status" value="1"/>
</dbReference>